<evidence type="ECO:0000256" key="1">
    <source>
        <dbReference type="SAM" id="SignalP"/>
    </source>
</evidence>
<keyword evidence="3" id="KW-1185">Reference proteome</keyword>
<reference evidence="2 3" key="1">
    <citation type="submission" date="2019-08" db="EMBL/GenBank/DDBJ databases">
        <title>Deep-cultivation of Planctomycetes and their phenomic and genomic characterization uncovers novel biology.</title>
        <authorList>
            <person name="Wiegand S."/>
            <person name="Jogler M."/>
            <person name="Boedeker C."/>
            <person name="Pinto D."/>
            <person name="Vollmers J."/>
            <person name="Rivas-Marin E."/>
            <person name="Kohn T."/>
            <person name="Peeters S.H."/>
            <person name="Heuer A."/>
            <person name="Rast P."/>
            <person name="Oberbeckmann S."/>
            <person name="Bunk B."/>
            <person name="Jeske O."/>
            <person name="Meyerdierks A."/>
            <person name="Storesund J.E."/>
            <person name="Kallscheuer N."/>
            <person name="Luecker S."/>
            <person name="Lage O.M."/>
            <person name="Pohl T."/>
            <person name="Merkel B.J."/>
            <person name="Hornburger P."/>
            <person name="Mueller R.-W."/>
            <person name="Bruemmer F."/>
            <person name="Labrenz M."/>
            <person name="Spormann A.M."/>
            <person name="Op den Camp H."/>
            <person name="Overmann J."/>
            <person name="Amann R."/>
            <person name="Jetten M.S.M."/>
            <person name="Mascher T."/>
            <person name="Medema M.H."/>
            <person name="Devos D.P."/>
            <person name="Kaster A.-K."/>
            <person name="Ovreas L."/>
            <person name="Rohde M."/>
            <person name="Galperin M.Y."/>
            <person name="Jogler C."/>
        </authorList>
    </citation>
    <scope>NUCLEOTIDE SEQUENCE [LARGE SCALE GENOMIC DNA]</scope>
    <source>
        <strain evidence="2 3">FC18</strain>
    </source>
</reference>
<gene>
    <name evidence="2" type="ORF">MFFC18_42150</name>
</gene>
<organism evidence="2 3">
    <name type="scientific">Mariniblastus fucicola</name>
    <dbReference type="NCBI Taxonomy" id="980251"/>
    <lineage>
        <taxon>Bacteria</taxon>
        <taxon>Pseudomonadati</taxon>
        <taxon>Planctomycetota</taxon>
        <taxon>Planctomycetia</taxon>
        <taxon>Pirellulales</taxon>
        <taxon>Pirellulaceae</taxon>
        <taxon>Mariniblastus</taxon>
    </lineage>
</organism>
<accession>A0A5B9PC42</accession>
<evidence type="ECO:0000313" key="2">
    <source>
        <dbReference type="EMBL" id="QEG24297.1"/>
    </source>
</evidence>
<evidence type="ECO:0000313" key="3">
    <source>
        <dbReference type="Proteomes" id="UP000322214"/>
    </source>
</evidence>
<proteinExistence type="predicted"/>
<dbReference type="NCBIfam" id="TIGR02595">
    <property type="entry name" value="PEP_CTERM"/>
    <property type="match status" value="1"/>
</dbReference>
<dbReference type="Proteomes" id="UP000322214">
    <property type="component" value="Chromosome"/>
</dbReference>
<feature type="signal peptide" evidence="1">
    <location>
        <begin position="1"/>
        <end position="24"/>
    </location>
</feature>
<dbReference type="EMBL" id="CP042912">
    <property type="protein sequence ID" value="QEG24297.1"/>
    <property type="molecule type" value="Genomic_DNA"/>
</dbReference>
<sequence length="229" mass="23828" precursor="true">MSVCMRAAAIFVLSVSVLSSSAFADEIGYFAGSAEASDGDFGWDVFSGAWSDTHQSQFASGIGTAELVIGGGAPTMPPGGVTETGDIYTHDASNPTFDFTLTGLDSSEAFTSVVLQFATTQTTLDASAFELGGAAPDEFISLGQDGSVPFGQTSFPYNFYWAEWIGVDSATTLNASIDIGSFRVIGGAKATYYNTDSALNVTNVSAVPEPSAGVLSILVALFAVRRRRD</sequence>
<evidence type="ECO:0008006" key="4">
    <source>
        <dbReference type="Google" id="ProtNLM"/>
    </source>
</evidence>
<dbReference type="RefSeq" id="WP_148619001.1">
    <property type="nucleotide sequence ID" value="NZ_CP042912.1"/>
</dbReference>
<dbReference type="AlphaFoldDB" id="A0A5B9PC42"/>
<name>A0A5B9PC42_9BACT</name>
<dbReference type="InterPro" id="IPR013424">
    <property type="entry name" value="Ice-binding_C"/>
</dbReference>
<feature type="chain" id="PRO_5022936170" description="PEP-CTERM protein-sorting domain-containing protein" evidence="1">
    <location>
        <begin position="25"/>
        <end position="229"/>
    </location>
</feature>
<keyword evidence="1" id="KW-0732">Signal</keyword>
<dbReference type="KEGG" id="mff:MFFC18_42150"/>
<protein>
    <recommendedName>
        <fullName evidence="4">PEP-CTERM protein-sorting domain-containing protein</fullName>
    </recommendedName>
</protein>